<keyword evidence="3" id="KW-1185">Reference proteome</keyword>
<dbReference type="PaxDb" id="73239-Q7R8G1"/>
<reference evidence="2 3" key="1">
    <citation type="journal article" date="2002" name="Nature">
        <title>Genome sequence and comparative analysis of the model rodent malaria parasite Plasmodium yoelii yoelii.</title>
        <authorList>
            <person name="Carlton J.M."/>
            <person name="Angiuoli S.V."/>
            <person name="Suh B.B."/>
            <person name="Kooij T.W."/>
            <person name="Pertea M."/>
            <person name="Silva J.C."/>
            <person name="Ermolaeva M.D."/>
            <person name="Allen J.E."/>
            <person name="Selengut J.D."/>
            <person name="Koo H.L."/>
            <person name="Peterson J.D."/>
            <person name="Pop M."/>
            <person name="Kosack D.S."/>
            <person name="Shumway M.F."/>
            <person name="Bidwell S.L."/>
            <person name="Shallom S.J."/>
            <person name="van Aken S.E."/>
            <person name="Riedmuller S.B."/>
            <person name="Feldblyum T.V."/>
            <person name="Cho J.K."/>
            <person name="Quackenbush J."/>
            <person name="Sedegah M."/>
            <person name="Shoaibi A."/>
            <person name="Cummings L.M."/>
            <person name="Florens L."/>
            <person name="Yates J.R."/>
            <person name="Raine J.D."/>
            <person name="Sinden R.E."/>
            <person name="Harris M.A."/>
            <person name="Cunningham D.A."/>
            <person name="Preiser P.R."/>
            <person name="Bergman L.W."/>
            <person name="Vaidya A.B."/>
            <person name="van Lin L.H."/>
            <person name="Janse C.J."/>
            <person name="Waters A.P."/>
            <person name="Smith H.O."/>
            <person name="White O.R."/>
            <person name="Salzberg S.L."/>
            <person name="Venter J.C."/>
            <person name="Fraser C.M."/>
            <person name="Hoffman S.L."/>
            <person name="Gardner M.J."/>
            <person name="Carucci D.J."/>
        </authorList>
    </citation>
    <scope>NUCLEOTIDE SEQUENCE [LARGE SCALE GENOMIC DNA]</scope>
    <source>
        <strain evidence="2 3">17XNL</strain>
    </source>
</reference>
<proteinExistence type="predicted"/>
<name>Q7R8G1_PLAYO</name>
<keyword evidence="1" id="KW-0812">Transmembrane</keyword>
<accession>Q7R8G1</accession>
<feature type="transmembrane region" description="Helical" evidence="1">
    <location>
        <begin position="32"/>
        <end position="50"/>
    </location>
</feature>
<keyword evidence="1" id="KW-1133">Transmembrane helix</keyword>
<gene>
    <name evidence="2" type="ORF">PY07262</name>
</gene>
<dbReference type="EMBL" id="AABL01002616">
    <property type="protein sequence ID" value="EAA19653.1"/>
    <property type="molecule type" value="Genomic_DNA"/>
</dbReference>
<evidence type="ECO:0000256" key="1">
    <source>
        <dbReference type="SAM" id="Phobius"/>
    </source>
</evidence>
<feature type="non-terminal residue" evidence="2">
    <location>
        <position position="57"/>
    </location>
</feature>
<evidence type="ECO:0000313" key="3">
    <source>
        <dbReference type="Proteomes" id="UP000008553"/>
    </source>
</evidence>
<comment type="caution">
    <text evidence="2">The sequence shown here is derived from an EMBL/GenBank/DDBJ whole genome shotgun (WGS) entry which is preliminary data.</text>
</comment>
<dbReference type="InParanoid" id="Q7R8G1"/>
<dbReference type="Proteomes" id="UP000008553">
    <property type="component" value="Unassembled WGS sequence"/>
</dbReference>
<protein>
    <submittedName>
        <fullName evidence="2">Uncharacterized protein</fullName>
    </submittedName>
</protein>
<dbReference type="AlphaFoldDB" id="Q7R8G1"/>
<sequence>MNLKNIYICFNIEHKQRHKTQILHKYKKLRKLLLLEFLNIFKLSYMFHFLCKSNNLY</sequence>
<evidence type="ECO:0000313" key="2">
    <source>
        <dbReference type="EMBL" id="EAA19653.1"/>
    </source>
</evidence>
<organism evidence="2 3">
    <name type="scientific">Plasmodium yoelii yoelii</name>
    <dbReference type="NCBI Taxonomy" id="73239"/>
    <lineage>
        <taxon>Eukaryota</taxon>
        <taxon>Sar</taxon>
        <taxon>Alveolata</taxon>
        <taxon>Apicomplexa</taxon>
        <taxon>Aconoidasida</taxon>
        <taxon>Haemosporida</taxon>
        <taxon>Plasmodiidae</taxon>
        <taxon>Plasmodium</taxon>
        <taxon>Plasmodium (Vinckeia)</taxon>
    </lineage>
</organism>
<keyword evidence="1" id="KW-0472">Membrane</keyword>